<dbReference type="SUPFAM" id="SSF54427">
    <property type="entry name" value="NTF2-like"/>
    <property type="match status" value="1"/>
</dbReference>
<dbReference type="InterPro" id="IPR032710">
    <property type="entry name" value="NTF2-like_dom_sf"/>
</dbReference>
<protein>
    <recommendedName>
        <fullName evidence="3">SnoaL-like domain-containing protein</fullName>
    </recommendedName>
</protein>
<dbReference type="EMBL" id="KN832970">
    <property type="protein sequence ID" value="KIM92255.1"/>
    <property type="molecule type" value="Genomic_DNA"/>
</dbReference>
<proteinExistence type="predicted"/>
<evidence type="ECO:0000313" key="1">
    <source>
        <dbReference type="EMBL" id="KIM92255.1"/>
    </source>
</evidence>
<dbReference type="HOGENOM" id="CLU_1644350_0_0_1"/>
<evidence type="ECO:0000313" key="2">
    <source>
        <dbReference type="Proteomes" id="UP000054166"/>
    </source>
</evidence>
<name>A0A0C3G7P8_PILCF</name>
<dbReference type="InParanoid" id="A0A0C3G7P8"/>
<dbReference type="AlphaFoldDB" id="A0A0C3G7P8"/>
<keyword evidence="2" id="KW-1185">Reference proteome</keyword>
<organism evidence="1 2">
    <name type="scientific">Piloderma croceum (strain F 1598)</name>
    <dbReference type="NCBI Taxonomy" id="765440"/>
    <lineage>
        <taxon>Eukaryota</taxon>
        <taxon>Fungi</taxon>
        <taxon>Dikarya</taxon>
        <taxon>Basidiomycota</taxon>
        <taxon>Agaricomycotina</taxon>
        <taxon>Agaricomycetes</taxon>
        <taxon>Agaricomycetidae</taxon>
        <taxon>Atheliales</taxon>
        <taxon>Atheliaceae</taxon>
        <taxon>Piloderma</taxon>
    </lineage>
</organism>
<accession>A0A0C3G7P8</accession>
<reference evidence="2" key="2">
    <citation type="submission" date="2015-01" db="EMBL/GenBank/DDBJ databases">
        <title>Evolutionary Origins and Diversification of the Mycorrhizal Mutualists.</title>
        <authorList>
            <consortium name="DOE Joint Genome Institute"/>
            <consortium name="Mycorrhizal Genomics Consortium"/>
            <person name="Kohler A."/>
            <person name="Kuo A."/>
            <person name="Nagy L.G."/>
            <person name="Floudas D."/>
            <person name="Copeland A."/>
            <person name="Barry K.W."/>
            <person name="Cichocki N."/>
            <person name="Veneault-Fourrey C."/>
            <person name="LaButti K."/>
            <person name="Lindquist E.A."/>
            <person name="Lipzen A."/>
            <person name="Lundell T."/>
            <person name="Morin E."/>
            <person name="Murat C."/>
            <person name="Riley R."/>
            <person name="Ohm R."/>
            <person name="Sun H."/>
            <person name="Tunlid A."/>
            <person name="Henrissat B."/>
            <person name="Grigoriev I.V."/>
            <person name="Hibbett D.S."/>
            <person name="Martin F."/>
        </authorList>
    </citation>
    <scope>NUCLEOTIDE SEQUENCE [LARGE SCALE GENOMIC DNA]</scope>
    <source>
        <strain evidence="2">F 1598</strain>
    </source>
</reference>
<sequence length="161" mass="18129">MPTQASLPTFDKLRSKVPADVDVKAVAEKWLESFADHVRLADIAGVIDLFVDDAFFRDVLALTWDFRTFEGTHAIKKFLEDRLSEAKPTSFKLKDGYLGLQQLYPDVAWIQGLFEFETSIGLGSGVFRLVPLPDGDWKAHTVFTSLDDLKGFPEKFGSLRD</sequence>
<dbReference type="Gene3D" id="3.10.450.50">
    <property type="match status" value="1"/>
</dbReference>
<dbReference type="Proteomes" id="UP000054166">
    <property type="component" value="Unassembled WGS sequence"/>
</dbReference>
<dbReference type="STRING" id="765440.A0A0C3G7P8"/>
<gene>
    <name evidence="1" type="ORF">PILCRDRAFT_83485</name>
</gene>
<reference evidence="1 2" key="1">
    <citation type="submission" date="2014-04" db="EMBL/GenBank/DDBJ databases">
        <authorList>
            <consortium name="DOE Joint Genome Institute"/>
            <person name="Kuo A."/>
            <person name="Tarkka M."/>
            <person name="Buscot F."/>
            <person name="Kohler A."/>
            <person name="Nagy L.G."/>
            <person name="Floudas D."/>
            <person name="Copeland A."/>
            <person name="Barry K.W."/>
            <person name="Cichocki N."/>
            <person name="Veneault-Fourrey C."/>
            <person name="LaButti K."/>
            <person name="Lindquist E.A."/>
            <person name="Lipzen A."/>
            <person name="Lundell T."/>
            <person name="Morin E."/>
            <person name="Murat C."/>
            <person name="Sun H."/>
            <person name="Tunlid A."/>
            <person name="Henrissat B."/>
            <person name="Grigoriev I.V."/>
            <person name="Hibbett D.S."/>
            <person name="Martin F."/>
            <person name="Nordberg H.P."/>
            <person name="Cantor M.N."/>
            <person name="Hua S.X."/>
        </authorList>
    </citation>
    <scope>NUCLEOTIDE SEQUENCE [LARGE SCALE GENOMIC DNA]</scope>
    <source>
        <strain evidence="1 2">F 1598</strain>
    </source>
</reference>
<dbReference type="OrthoDB" id="74360at2759"/>
<evidence type="ECO:0008006" key="3">
    <source>
        <dbReference type="Google" id="ProtNLM"/>
    </source>
</evidence>